<evidence type="ECO:0000256" key="1">
    <source>
        <dbReference type="ARBA" id="ARBA00004496"/>
    </source>
</evidence>
<keyword evidence="7" id="KW-0408">Iron</keyword>
<proteinExistence type="inferred from homology"/>
<evidence type="ECO:0000313" key="12">
    <source>
        <dbReference type="Proteomes" id="UP000642107"/>
    </source>
</evidence>
<keyword evidence="3" id="KW-0963">Cytoplasm</keyword>
<evidence type="ECO:0000256" key="3">
    <source>
        <dbReference type="ARBA" id="ARBA00022490"/>
    </source>
</evidence>
<comment type="caution">
    <text evidence="11">The sequence shown here is derived from an EMBL/GenBank/DDBJ whole genome shotgun (WGS) entry which is preliminary data.</text>
</comment>
<dbReference type="PANTHER" id="PTHR33202">
    <property type="entry name" value="ZINC UPTAKE REGULATION PROTEIN"/>
    <property type="match status" value="1"/>
</dbReference>
<accession>A0ABR9DRJ3</accession>
<evidence type="ECO:0000256" key="2">
    <source>
        <dbReference type="ARBA" id="ARBA00007957"/>
    </source>
</evidence>
<evidence type="ECO:0000256" key="10">
    <source>
        <dbReference type="ARBA" id="ARBA00023163"/>
    </source>
</evidence>
<evidence type="ECO:0000256" key="9">
    <source>
        <dbReference type="ARBA" id="ARBA00023125"/>
    </source>
</evidence>
<protein>
    <submittedName>
        <fullName evidence="11">Transcriptional repressor</fullName>
    </submittedName>
</protein>
<keyword evidence="6" id="KW-0862">Zinc</keyword>
<comment type="subcellular location">
    <subcellularLocation>
        <location evidence="1">Cytoplasm</location>
    </subcellularLocation>
</comment>
<evidence type="ECO:0000256" key="8">
    <source>
        <dbReference type="ARBA" id="ARBA00023015"/>
    </source>
</evidence>
<keyword evidence="5" id="KW-0479">Metal-binding</keyword>
<dbReference type="Gene3D" id="1.10.10.10">
    <property type="entry name" value="Winged helix-like DNA-binding domain superfamily/Winged helix DNA-binding domain"/>
    <property type="match status" value="1"/>
</dbReference>
<comment type="similarity">
    <text evidence="2">Belongs to the Fur family.</text>
</comment>
<dbReference type="PANTHER" id="PTHR33202:SF18">
    <property type="entry name" value="TRANSCRIPTIONAL REGULATOR FURA"/>
    <property type="match status" value="1"/>
</dbReference>
<evidence type="ECO:0000256" key="7">
    <source>
        <dbReference type="ARBA" id="ARBA00023004"/>
    </source>
</evidence>
<dbReference type="Gene3D" id="3.30.1490.190">
    <property type="match status" value="1"/>
</dbReference>
<evidence type="ECO:0000256" key="4">
    <source>
        <dbReference type="ARBA" id="ARBA00022491"/>
    </source>
</evidence>
<evidence type="ECO:0000313" key="11">
    <source>
        <dbReference type="EMBL" id="MBD9699740.1"/>
    </source>
</evidence>
<dbReference type="InterPro" id="IPR043135">
    <property type="entry name" value="Fur_C"/>
</dbReference>
<organism evidence="11 12">
    <name type="scientific">Flavimobilis rhizosphaerae</name>
    <dbReference type="NCBI Taxonomy" id="2775421"/>
    <lineage>
        <taxon>Bacteria</taxon>
        <taxon>Bacillati</taxon>
        <taxon>Actinomycetota</taxon>
        <taxon>Actinomycetes</taxon>
        <taxon>Micrococcales</taxon>
        <taxon>Jonesiaceae</taxon>
        <taxon>Flavimobilis</taxon>
    </lineage>
</organism>
<name>A0ABR9DRJ3_9MICO</name>
<sequence length="147" mass="15762">MVIEQDVPSTQDDEALLRSVGLRVTAPRLATLAALTARPHASADQLVADVRARLGSVSVQAVYDVLHALNSRGLVQHIEPAGHPARYERRHGDNHHHVVCRTCGAVGDVDCATGHAPCLIPSNDHGFTIDTAEVLYWGTCPSCRTAD</sequence>
<keyword evidence="12" id="KW-1185">Reference proteome</keyword>
<keyword evidence="9" id="KW-0238">DNA-binding</keyword>
<dbReference type="Proteomes" id="UP000642107">
    <property type="component" value="Unassembled WGS sequence"/>
</dbReference>
<dbReference type="EMBL" id="JACZDF010000004">
    <property type="protein sequence ID" value="MBD9699740.1"/>
    <property type="molecule type" value="Genomic_DNA"/>
</dbReference>
<keyword evidence="8" id="KW-0805">Transcription regulation</keyword>
<dbReference type="SUPFAM" id="SSF46785">
    <property type="entry name" value="Winged helix' DNA-binding domain"/>
    <property type="match status" value="1"/>
</dbReference>
<reference evidence="11 12" key="1">
    <citation type="submission" date="2020-09" db="EMBL/GenBank/DDBJ databases">
        <title>Flavimobilis rhizosphaerae sp. nov., isolated from rhizosphere soil of Spartina alterniflora.</title>
        <authorList>
            <person name="Hanqin C."/>
        </authorList>
    </citation>
    <scope>NUCLEOTIDE SEQUENCE [LARGE SCALE GENOMIC DNA]</scope>
    <source>
        <strain evidence="11 12">GY 10621</strain>
    </source>
</reference>
<evidence type="ECO:0000256" key="6">
    <source>
        <dbReference type="ARBA" id="ARBA00022833"/>
    </source>
</evidence>
<dbReference type="Pfam" id="PF01475">
    <property type="entry name" value="FUR"/>
    <property type="match status" value="1"/>
</dbReference>
<dbReference type="CDD" id="cd07153">
    <property type="entry name" value="Fur_like"/>
    <property type="match status" value="1"/>
</dbReference>
<dbReference type="InterPro" id="IPR002481">
    <property type="entry name" value="FUR"/>
</dbReference>
<dbReference type="InterPro" id="IPR036390">
    <property type="entry name" value="WH_DNA-bd_sf"/>
</dbReference>
<keyword evidence="4" id="KW-0678">Repressor</keyword>
<keyword evidence="10" id="KW-0804">Transcription</keyword>
<evidence type="ECO:0000256" key="5">
    <source>
        <dbReference type="ARBA" id="ARBA00022723"/>
    </source>
</evidence>
<gene>
    <name evidence="11" type="ORF">IGS67_09590</name>
</gene>
<dbReference type="InterPro" id="IPR036388">
    <property type="entry name" value="WH-like_DNA-bd_sf"/>
</dbReference>
<dbReference type="RefSeq" id="WP_192280030.1">
    <property type="nucleotide sequence ID" value="NZ_JACZDF010000004.1"/>
</dbReference>